<accession>A2E7A2</accession>
<gene>
    <name evidence="1" type="ORF">TVAG_248660</name>
</gene>
<dbReference type="RefSeq" id="XP_001323722.1">
    <property type="nucleotide sequence ID" value="XM_001323687.1"/>
</dbReference>
<reference evidence="1" key="1">
    <citation type="submission" date="2006-10" db="EMBL/GenBank/DDBJ databases">
        <authorList>
            <person name="Amadeo P."/>
            <person name="Zhao Q."/>
            <person name="Wortman J."/>
            <person name="Fraser-Liggett C."/>
            <person name="Carlton J."/>
        </authorList>
    </citation>
    <scope>NUCLEOTIDE SEQUENCE</scope>
    <source>
        <strain evidence="1">G3</strain>
    </source>
</reference>
<dbReference type="VEuPathDB" id="TrichDB:TVAGG3_0283600"/>
<dbReference type="KEGG" id="tva:4769453"/>
<dbReference type="VEuPathDB" id="TrichDB:TVAG_248660"/>
<keyword evidence="2" id="KW-1185">Reference proteome</keyword>
<protein>
    <submittedName>
        <fullName evidence="1">Uncharacterized protein</fullName>
    </submittedName>
</protein>
<dbReference type="InParanoid" id="A2E7A2"/>
<dbReference type="Proteomes" id="UP000001542">
    <property type="component" value="Unassembled WGS sequence"/>
</dbReference>
<organism evidence="1 2">
    <name type="scientific">Trichomonas vaginalis (strain ATCC PRA-98 / G3)</name>
    <dbReference type="NCBI Taxonomy" id="412133"/>
    <lineage>
        <taxon>Eukaryota</taxon>
        <taxon>Metamonada</taxon>
        <taxon>Parabasalia</taxon>
        <taxon>Trichomonadida</taxon>
        <taxon>Trichomonadidae</taxon>
        <taxon>Trichomonas</taxon>
    </lineage>
</organism>
<reference evidence="1" key="2">
    <citation type="journal article" date="2007" name="Science">
        <title>Draft genome sequence of the sexually transmitted pathogen Trichomonas vaginalis.</title>
        <authorList>
            <person name="Carlton J.M."/>
            <person name="Hirt R.P."/>
            <person name="Silva J.C."/>
            <person name="Delcher A.L."/>
            <person name="Schatz M."/>
            <person name="Zhao Q."/>
            <person name="Wortman J.R."/>
            <person name="Bidwell S.L."/>
            <person name="Alsmark U.C.M."/>
            <person name="Besteiro S."/>
            <person name="Sicheritz-Ponten T."/>
            <person name="Noel C.J."/>
            <person name="Dacks J.B."/>
            <person name="Foster P.G."/>
            <person name="Simillion C."/>
            <person name="Van de Peer Y."/>
            <person name="Miranda-Saavedra D."/>
            <person name="Barton G.J."/>
            <person name="Westrop G.D."/>
            <person name="Mueller S."/>
            <person name="Dessi D."/>
            <person name="Fiori P.L."/>
            <person name="Ren Q."/>
            <person name="Paulsen I."/>
            <person name="Zhang H."/>
            <person name="Bastida-Corcuera F.D."/>
            <person name="Simoes-Barbosa A."/>
            <person name="Brown M.T."/>
            <person name="Hayes R.D."/>
            <person name="Mukherjee M."/>
            <person name="Okumura C.Y."/>
            <person name="Schneider R."/>
            <person name="Smith A.J."/>
            <person name="Vanacova S."/>
            <person name="Villalvazo M."/>
            <person name="Haas B.J."/>
            <person name="Pertea M."/>
            <person name="Feldblyum T.V."/>
            <person name="Utterback T.R."/>
            <person name="Shu C.L."/>
            <person name="Osoegawa K."/>
            <person name="de Jong P.J."/>
            <person name="Hrdy I."/>
            <person name="Horvathova L."/>
            <person name="Zubacova Z."/>
            <person name="Dolezal P."/>
            <person name="Malik S.B."/>
            <person name="Logsdon J.M. Jr."/>
            <person name="Henze K."/>
            <person name="Gupta A."/>
            <person name="Wang C.C."/>
            <person name="Dunne R.L."/>
            <person name="Upcroft J.A."/>
            <person name="Upcroft P."/>
            <person name="White O."/>
            <person name="Salzberg S.L."/>
            <person name="Tang P."/>
            <person name="Chiu C.-H."/>
            <person name="Lee Y.-S."/>
            <person name="Embley T.M."/>
            <person name="Coombs G.H."/>
            <person name="Mottram J.C."/>
            <person name="Tachezy J."/>
            <person name="Fraser-Liggett C.M."/>
            <person name="Johnson P.J."/>
        </authorList>
    </citation>
    <scope>NUCLEOTIDE SEQUENCE [LARGE SCALE GENOMIC DNA]</scope>
    <source>
        <strain evidence="1">G3</strain>
    </source>
</reference>
<dbReference type="AlphaFoldDB" id="A2E7A2"/>
<proteinExistence type="predicted"/>
<evidence type="ECO:0000313" key="2">
    <source>
        <dbReference type="Proteomes" id="UP000001542"/>
    </source>
</evidence>
<sequence>MFFDCNIGTMNEIFVNGCAEQIFPVLSKSILALNSFYYKTDQILLDLSDVMQVYSENNVSIENILEIPEFYTVFSDYVPQLFDFFKVKNEITPYIIDKMTNLVIILSQKILNGESLQDQYLKFLSFFNRQYLVAICYITSQNSFYAILHDTIPSVLESIVNTIPLQFSIENDTISFDREVKNSSYKIYKTILCSISRLAPNLVMEQIRKAFSNFMNEQNAFENFIRYVSIFTTVTMFALKGLPHGSRQEIVKETNNWFFTQLENPSNSDENIMFLQKIILYYYSEQRDLYHEEENQEFLTQIYFLFYQHLVVEDFVHQMFTAECLRLFLDYDYKAPEKDNLTIQPYLRDSKDNQRLLDNIGPAFQNVFGNILPPVIIPFMKFNFVVFQMTTVISLSNPELLEVVRDFEDSMCNILFQFVGQSIIEINPEEILSMETMIIGCKLCHYFPLLPYKHDNIFNDVMNQLFVNFQNITKLFHDFCMKNNVSRDSLESDEANTMRKWMDSLLEGYIETIKAFDKPEFKYIVELIHFFMTFPPYLLVPGIFKLLKESLIIFKEEIVKNEPPTFYLDTFLAENVPHNCISLSIEMIFTYIETFSENLMKLNDHMARIIQRVLFYCDYGDVEISLTAHKILCSIITKIEKSSSEIHQFYYNQPFPDESLQYTVNQYVFMEIIRLISCGVFKFAFPYYKEILHLRYFIQGVKTYLDEIADFVAAKLEVSQEKMKECIAPFILSTAKIDEEKFSRYLTAFFNKITEITYFDPELHLCDNMKQINLEKLISDASKVKDEAIPLFEPVETELLDV</sequence>
<evidence type="ECO:0000313" key="1">
    <source>
        <dbReference type="EMBL" id="EAY11499.1"/>
    </source>
</evidence>
<name>A2E7A2_TRIV3</name>
<dbReference type="EMBL" id="DS113318">
    <property type="protein sequence ID" value="EAY11499.1"/>
    <property type="molecule type" value="Genomic_DNA"/>
</dbReference>